<evidence type="ECO:0000259" key="3">
    <source>
        <dbReference type="PROSITE" id="PS50263"/>
    </source>
</evidence>
<comment type="similarity">
    <text evidence="1">Belongs to the carbon-nitrogen hydrolase superfamily. Nitrilase family.</text>
</comment>
<dbReference type="OrthoDB" id="10250282at2759"/>
<reference evidence="4 5" key="1">
    <citation type="submission" date="2013-07" db="EMBL/GenBank/DDBJ databases">
        <title>The Genome Sequence of Kwoniella mangroviensis CBS10435.</title>
        <authorList>
            <consortium name="The Broad Institute Genome Sequencing Platform"/>
            <person name="Cuomo C."/>
            <person name="Litvintseva A."/>
            <person name="Chen Y."/>
            <person name="Heitman J."/>
            <person name="Sun S."/>
            <person name="Springer D."/>
            <person name="Dromer F."/>
            <person name="Young S.K."/>
            <person name="Zeng Q."/>
            <person name="Gargeya S."/>
            <person name="Fitzgerald M."/>
            <person name="Abouelleil A."/>
            <person name="Alvarado L."/>
            <person name="Berlin A.M."/>
            <person name="Chapman S.B."/>
            <person name="Dewar J."/>
            <person name="Goldberg J."/>
            <person name="Griggs A."/>
            <person name="Gujja S."/>
            <person name="Hansen M."/>
            <person name="Howarth C."/>
            <person name="Imamovic A."/>
            <person name="Larimer J."/>
            <person name="McCowan C."/>
            <person name="Murphy C."/>
            <person name="Pearson M."/>
            <person name="Priest M."/>
            <person name="Roberts A."/>
            <person name="Saif S."/>
            <person name="Shea T."/>
            <person name="Sykes S."/>
            <person name="Wortman J."/>
            <person name="Nusbaum C."/>
            <person name="Birren B."/>
        </authorList>
    </citation>
    <scope>NUCLEOTIDE SEQUENCE [LARGE SCALE GENOMIC DNA]</scope>
    <source>
        <strain evidence="4 5">CBS 10435</strain>
    </source>
</reference>
<dbReference type="CDD" id="cd07564">
    <property type="entry name" value="nitrilases_CHs"/>
    <property type="match status" value="1"/>
</dbReference>
<dbReference type="PROSITE" id="PS50263">
    <property type="entry name" value="CN_HYDROLASE"/>
    <property type="match status" value="1"/>
</dbReference>
<dbReference type="InterPro" id="IPR044149">
    <property type="entry name" value="Nitrilases_CHs"/>
</dbReference>
<dbReference type="GO" id="GO:0016787">
    <property type="term" value="F:hydrolase activity"/>
    <property type="evidence" value="ECO:0007669"/>
    <property type="project" value="UniProtKB-KW"/>
</dbReference>
<dbReference type="PANTHER" id="PTHR46044:SF14">
    <property type="entry name" value="ARYLACETONITRILASE"/>
    <property type="match status" value="1"/>
</dbReference>
<evidence type="ECO:0000313" key="5">
    <source>
        <dbReference type="Proteomes" id="UP000092583"/>
    </source>
</evidence>
<keyword evidence="5" id="KW-1185">Reference proteome</keyword>
<dbReference type="EMBL" id="KV700092">
    <property type="protein sequence ID" value="OCF54372.1"/>
    <property type="molecule type" value="Genomic_DNA"/>
</dbReference>
<dbReference type="Pfam" id="PF00795">
    <property type="entry name" value="CN_hydrolase"/>
    <property type="match status" value="1"/>
</dbReference>
<dbReference type="InterPro" id="IPR036526">
    <property type="entry name" value="C-N_Hydrolase_sf"/>
</dbReference>
<dbReference type="STRING" id="1331196.A0A1B9IFU0"/>
<evidence type="ECO:0000256" key="2">
    <source>
        <dbReference type="ARBA" id="ARBA00022801"/>
    </source>
</evidence>
<dbReference type="PANTHER" id="PTHR46044">
    <property type="entry name" value="NITRILASE"/>
    <property type="match status" value="1"/>
</dbReference>
<proteinExistence type="inferred from homology"/>
<sequence>MVAKEKVRVAVPQIEPSWLDKDSGLQRILEVIKEASEEDAKLIAFGELFLPGYPSFLYGGRMNDVYKHGIQYANNAVEVDGPEIAAIRYAARDNKIIVHVGFTERDGKSLYMSNVIIDEHGEVLLHRRKIKPSHYERVLHGEGGPESAINCVETSIGRISVLNCWEHFQPLLKFHTYHQRPLIHIAAWPMLHPYGGEEQWAHCVDSGVGVTRTVACESGAFVLCATNILTEKGMKINHVPGISVNTGDAAGHIQPGGGFSAVYAPDGSKLSKDISDLEETVLYVDLDLDMVPFAALVQDTVGHYSRPDMFHLVVKSQPAPLVVYQTEDGKQISAPSRVKPFKALPPLEGHL</sequence>
<dbReference type="Gene3D" id="3.60.110.10">
    <property type="entry name" value="Carbon-nitrogen hydrolase"/>
    <property type="match status" value="1"/>
</dbReference>
<dbReference type="InterPro" id="IPR003010">
    <property type="entry name" value="C-N_Hydrolase"/>
</dbReference>
<name>A0A1B9IFU0_9TREE</name>
<reference evidence="5" key="2">
    <citation type="submission" date="2013-12" db="EMBL/GenBank/DDBJ databases">
        <title>Evolution of pathogenesis and genome organization in the Tremellales.</title>
        <authorList>
            <person name="Cuomo C."/>
            <person name="Litvintseva A."/>
            <person name="Heitman J."/>
            <person name="Chen Y."/>
            <person name="Sun S."/>
            <person name="Springer D."/>
            <person name="Dromer F."/>
            <person name="Young S."/>
            <person name="Zeng Q."/>
            <person name="Chapman S."/>
            <person name="Gujja S."/>
            <person name="Saif S."/>
            <person name="Birren B."/>
        </authorList>
    </citation>
    <scope>NUCLEOTIDE SEQUENCE [LARGE SCALE GENOMIC DNA]</scope>
    <source>
        <strain evidence="5">CBS 10435</strain>
    </source>
</reference>
<dbReference type="Proteomes" id="UP000092583">
    <property type="component" value="Unassembled WGS sequence"/>
</dbReference>
<dbReference type="AlphaFoldDB" id="A0A1B9IFU0"/>
<protein>
    <recommendedName>
        <fullName evidence="3">CN hydrolase domain-containing protein</fullName>
    </recommendedName>
</protein>
<accession>A0A1B9IFU0</accession>
<evidence type="ECO:0000313" key="4">
    <source>
        <dbReference type="EMBL" id="OCF54372.1"/>
    </source>
</evidence>
<feature type="domain" description="CN hydrolase" evidence="3">
    <location>
        <begin position="7"/>
        <end position="288"/>
    </location>
</feature>
<organism evidence="4 5">
    <name type="scientific">Kwoniella mangroviensis CBS 10435</name>
    <dbReference type="NCBI Taxonomy" id="1331196"/>
    <lineage>
        <taxon>Eukaryota</taxon>
        <taxon>Fungi</taxon>
        <taxon>Dikarya</taxon>
        <taxon>Basidiomycota</taxon>
        <taxon>Agaricomycotina</taxon>
        <taxon>Tremellomycetes</taxon>
        <taxon>Tremellales</taxon>
        <taxon>Cryptococcaceae</taxon>
        <taxon>Kwoniella</taxon>
    </lineage>
</organism>
<dbReference type="SUPFAM" id="SSF56317">
    <property type="entry name" value="Carbon-nitrogen hydrolase"/>
    <property type="match status" value="1"/>
</dbReference>
<evidence type="ECO:0000256" key="1">
    <source>
        <dbReference type="ARBA" id="ARBA00008129"/>
    </source>
</evidence>
<keyword evidence="2" id="KW-0378">Hydrolase</keyword>
<gene>
    <name evidence="4" type="ORF">L486_08286</name>
</gene>